<evidence type="ECO:0000313" key="1">
    <source>
        <dbReference type="EMBL" id="QQV79401.1"/>
    </source>
</evidence>
<dbReference type="AlphaFoldDB" id="A0A974NYZ5"/>
<name>A0A974NYZ5_9SPHN</name>
<keyword evidence="1" id="KW-0614">Plasmid</keyword>
<dbReference type="KEGG" id="sari:H5J25_20155"/>
<evidence type="ECO:0000313" key="2">
    <source>
        <dbReference type="Proteomes" id="UP000595894"/>
    </source>
</evidence>
<dbReference type="RefSeq" id="WP_202096671.1">
    <property type="nucleotide sequence ID" value="NZ_CP061037.1"/>
</dbReference>
<keyword evidence="2" id="KW-1185">Reference proteome</keyword>
<protein>
    <submittedName>
        <fullName evidence="1">Uncharacterized protein</fullName>
    </submittedName>
</protein>
<dbReference type="Proteomes" id="UP000595894">
    <property type="component" value="Plasmid punnamed2"/>
</dbReference>
<proteinExistence type="predicted"/>
<organism evidence="1 2">
    <name type="scientific">Sphingomonas aliaeris</name>
    <dbReference type="NCBI Taxonomy" id="2759526"/>
    <lineage>
        <taxon>Bacteria</taxon>
        <taxon>Pseudomonadati</taxon>
        <taxon>Pseudomonadota</taxon>
        <taxon>Alphaproteobacteria</taxon>
        <taxon>Sphingomonadales</taxon>
        <taxon>Sphingomonadaceae</taxon>
        <taxon>Sphingomonas</taxon>
    </lineage>
</organism>
<geneLocation type="plasmid" evidence="1 2">
    <name>punnamed2</name>
</geneLocation>
<sequence length="79" mass="8900">MSTPTPTELRATLVTLIAGATETRTSRWDKLIGEVEILPIVFNPRSNWRVAVRGEGDDRDVIEKAVELLRGEHPYVRAE</sequence>
<reference evidence="2" key="1">
    <citation type="submission" date="2020-09" db="EMBL/GenBank/DDBJ databases">
        <title>Sphingomonas sp., a new species isolated from pork steak.</title>
        <authorList>
            <person name="Heidler von Heilborn D."/>
        </authorList>
    </citation>
    <scope>NUCLEOTIDE SEQUENCE [LARGE SCALE GENOMIC DNA]</scope>
    <source>
        <plasmid evidence="2">punnamed2</plasmid>
    </source>
</reference>
<accession>A0A974NYZ5</accession>
<dbReference type="EMBL" id="CP061037">
    <property type="protein sequence ID" value="QQV79401.1"/>
    <property type="molecule type" value="Genomic_DNA"/>
</dbReference>
<gene>
    <name evidence="1" type="ORF">H5J25_20155</name>
</gene>